<evidence type="ECO:0000313" key="10">
    <source>
        <dbReference type="EMBL" id="PNF22879.1"/>
    </source>
</evidence>
<dbReference type="InterPro" id="IPR057520">
    <property type="entry name" value="GRHL1/CP2_C"/>
</dbReference>
<dbReference type="GO" id="GO:0000978">
    <property type="term" value="F:RNA polymerase II cis-regulatory region sequence-specific DNA binding"/>
    <property type="evidence" value="ECO:0007669"/>
    <property type="project" value="TreeGrafter"/>
</dbReference>
<comment type="caution">
    <text evidence="10">The sequence shown here is derived from an EMBL/GenBank/DDBJ whole genome shotgun (WGS) entry which is preliminary data.</text>
</comment>
<dbReference type="Pfam" id="PF25416">
    <property type="entry name" value="GRHL1_C"/>
    <property type="match status" value="1"/>
</dbReference>
<dbReference type="Gene3D" id="1.10.150.50">
    <property type="entry name" value="Transcription Factor, Ets-1"/>
    <property type="match status" value="1"/>
</dbReference>
<sequence length="894" mass="97501">MLQCWEILHNYSHQMRVLRGMEVQVILNDVAGIMDLHFPDNSPIETSTQVTVCNKEQVGNKDRTWSDPISPASSSNEIVSDDNGSDDLFSWPNELKLALDNVKNNLALAVNNTSASVSSGITVSGGRKRKMWDNADSPIAKVPTPPQNRQQMVVAEPLMVGDCTSDGSAKMITTLTHFKDNKDPLSEVSAPVVSGADQHRDRVKKGDSGSSASRMNSWQVEDIADNLAADLDGSLSGLGVDLSAAPYNMSEALLALPSLTVFKQEAPSPSSQNDAGPKFVKRLIRVPASPFQFITENDSFNIRLQQASPNPGVGEADSNTHTNNSSSKNVPVSKSSSSGGSSPLHQLLQHSTNAFSSNVSTTVLSSSPTQHLQLDSCGSVNQAIVGSTTNTHPVLSHVENFQPRNTGLVTTTSSLLNGSSAQQDLGVDCRFQYVLAAATSIATKVNEETLTYLNQGQSYEIKLKKLGELSAYRGKILKSMIRICFHERRLQYMEREQMAAWQASRPGDRIVEVDVPLSYGIYDVVQDQYLLNTVEFLWDPTKEVGVYIKVNCISTEFTPKKHGGEKGVPFRIQVETYLQGEGTLRRLHAAACQIKVFKLKGADRKHKQDREKILKRPPLEQEKFQPSYDCTVLNDIPTESLTPTPLSSAVTSTSPSAASFSPQQSDNHGSQQRGGRGTPTDSNSVAPVAIVTAKEERNSQPVVANLAALPAPATSAVLPEPQPLQTASDLPVYLQPLPSEATAQQTAQWLQSNRFGSYLRVFASFSGADILRLSRDDLIQICGLPDGIRLFNALHSKAIVPRLTLYLCVEQSSVYHALYLDSLSCAEMASKLAQLMGITADQIHDIYMQGPGGIHVLITDDVVRNIKDEAMFTIEILQDQSGERYRLLLKPASR</sequence>
<dbReference type="Pfam" id="PF04516">
    <property type="entry name" value="CP2"/>
    <property type="match status" value="1"/>
</dbReference>
<dbReference type="STRING" id="105785.A0A2J7Q2S9"/>
<dbReference type="InterPro" id="IPR007604">
    <property type="entry name" value="CP2"/>
</dbReference>
<feature type="compositionally biased region" description="Low complexity" evidence="8">
    <location>
        <begin position="319"/>
        <end position="343"/>
    </location>
</feature>
<keyword evidence="4 7" id="KW-0238">DNA-binding</keyword>
<dbReference type="EMBL" id="NEVH01019077">
    <property type="protein sequence ID" value="PNF22879.1"/>
    <property type="molecule type" value="Genomic_DNA"/>
</dbReference>
<dbReference type="InterPro" id="IPR013761">
    <property type="entry name" value="SAM/pointed_sf"/>
</dbReference>
<protein>
    <submittedName>
        <fullName evidence="10">Transcription factor CP2</fullName>
    </submittedName>
</protein>
<feature type="region of interest" description="Disordered" evidence="8">
    <location>
        <begin position="183"/>
        <end position="217"/>
    </location>
</feature>
<organism evidence="10 11">
    <name type="scientific">Cryptotermes secundus</name>
    <dbReference type="NCBI Taxonomy" id="105785"/>
    <lineage>
        <taxon>Eukaryota</taxon>
        <taxon>Metazoa</taxon>
        <taxon>Ecdysozoa</taxon>
        <taxon>Arthropoda</taxon>
        <taxon>Hexapoda</taxon>
        <taxon>Insecta</taxon>
        <taxon>Pterygota</taxon>
        <taxon>Neoptera</taxon>
        <taxon>Polyneoptera</taxon>
        <taxon>Dictyoptera</taxon>
        <taxon>Blattodea</taxon>
        <taxon>Blattoidea</taxon>
        <taxon>Termitoidae</taxon>
        <taxon>Kalotermitidae</taxon>
        <taxon>Cryptotermitinae</taxon>
        <taxon>Cryptotermes</taxon>
    </lineage>
</organism>
<feature type="compositionally biased region" description="Basic and acidic residues" evidence="8">
    <location>
        <begin position="197"/>
        <end position="207"/>
    </location>
</feature>
<feature type="region of interest" description="Disordered" evidence="8">
    <location>
        <begin position="61"/>
        <end position="81"/>
    </location>
</feature>
<evidence type="ECO:0000256" key="8">
    <source>
        <dbReference type="SAM" id="MobiDB-lite"/>
    </source>
</evidence>
<keyword evidence="5" id="KW-0804">Transcription</keyword>
<accession>A0A2J7Q2S9</accession>
<dbReference type="CDD" id="cd09537">
    <property type="entry name" value="SAM_CP2-like"/>
    <property type="match status" value="1"/>
</dbReference>
<reference evidence="10 11" key="1">
    <citation type="submission" date="2017-12" db="EMBL/GenBank/DDBJ databases">
        <title>Hemimetabolous genomes reveal molecular basis of termite eusociality.</title>
        <authorList>
            <person name="Harrison M.C."/>
            <person name="Jongepier E."/>
            <person name="Robertson H.M."/>
            <person name="Arning N."/>
            <person name="Bitard-Feildel T."/>
            <person name="Chao H."/>
            <person name="Childers C.P."/>
            <person name="Dinh H."/>
            <person name="Doddapaneni H."/>
            <person name="Dugan S."/>
            <person name="Gowin J."/>
            <person name="Greiner C."/>
            <person name="Han Y."/>
            <person name="Hu H."/>
            <person name="Hughes D.S.T."/>
            <person name="Huylmans A.-K."/>
            <person name="Kemena C."/>
            <person name="Kremer L.P.M."/>
            <person name="Lee S.L."/>
            <person name="Lopez-Ezquerra A."/>
            <person name="Mallet L."/>
            <person name="Monroy-Kuhn J.M."/>
            <person name="Moser A."/>
            <person name="Murali S.C."/>
            <person name="Muzny D.M."/>
            <person name="Otani S."/>
            <person name="Piulachs M.-D."/>
            <person name="Poelchau M."/>
            <person name="Qu J."/>
            <person name="Schaub F."/>
            <person name="Wada-Katsumata A."/>
            <person name="Worley K.C."/>
            <person name="Xie Q."/>
            <person name="Ylla G."/>
            <person name="Poulsen M."/>
            <person name="Gibbs R.A."/>
            <person name="Schal C."/>
            <person name="Richards S."/>
            <person name="Belles X."/>
            <person name="Korb J."/>
            <person name="Bornberg-Bauer E."/>
        </authorList>
    </citation>
    <scope>NUCLEOTIDE SEQUENCE [LARGE SCALE GENOMIC DNA]</scope>
    <source>
        <tissue evidence="10">Whole body</tissue>
    </source>
</reference>
<dbReference type="InParanoid" id="A0A2J7Q2S9"/>
<dbReference type="GO" id="GO:0001228">
    <property type="term" value="F:DNA-binding transcription activator activity, RNA polymerase II-specific"/>
    <property type="evidence" value="ECO:0007669"/>
    <property type="project" value="TreeGrafter"/>
</dbReference>
<evidence type="ECO:0000259" key="9">
    <source>
        <dbReference type="PROSITE" id="PS51968"/>
    </source>
</evidence>
<dbReference type="GO" id="GO:0005634">
    <property type="term" value="C:nucleus"/>
    <property type="evidence" value="ECO:0007669"/>
    <property type="project" value="UniProtKB-SubCell"/>
</dbReference>
<keyword evidence="6 7" id="KW-0539">Nucleus</keyword>
<evidence type="ECO:0000256" key="7">
    <source>
        <dbReference type="PROSITE-ProRule" id="PRU01313"/>
    </source>
</evidence>
<comment type="similarity">
    <text evidence="2">Belongs to the grh/CP2 family. CP2 subfamily.</text>
</comment>
<feature type="compositionally biased region" description="Polar residues" evidence="8">
    <location>
        <begin position="208"/>
        <end position="217"/>
    </location>
</feature>
<evidence type="ECO:0000256" key="3">
    <source>
        <dbReference type="ARBA" id="ARBA00023015"/>
    </source>
</evidence>
<dbReference type="Proteomes" id="UP000235965">
    <property type="component" value="Unassembled WGS sequence"/>
</dbReference>
<dbReference type="AlphaFoldDB" id="A0A2J7Q2S9"/>
<evidence type="ECO:0000256" key="2">
    <source>
        <dbReference type="ARBA" id="ARBA00010852"/>
    </source>
</evidence>
<dbReference type="PROSITE" id="PS51968">
    <property type="entry name" value="GRH_CP2_DB"/>
    <property type="match status" value="1"/>
</dbReference>
<dbReference type="FunFam" id="1.10.150.50:FF:000086">
    <property type="entry name" value="Alpha-globin transcription factor CP2"/>
    <property type="match status" value="1"/>
</dbReference>
<proteinExistence type="inferred from homology"/>
<dbReference type="PANTHER" id="PTHR11037">
    <property type="entry name" value="TRANSCRIPTION FACTOR CP2"/>
    <property type="match status" value="1"/>
</dbReference>
<keyword evidence="11" id="KW-1185">Reference proteome</keyword>
<dbReference type="FunCoup" id="A0A2J7Q2S9">
    <property type="interactions" value="702"/>
</dbReference>
<feature type="region of interest" description="Disordered" evidence="8">
    <location>
        <begin position="304"/>
        <end position="345"/>
    </location>
</feature>
<feature type="region of interest" description="Disordered" evidence="8">
    <location>
        <begin position="635"/>
        <end position="684"/>
    </location>
</feature>
<dbReference type="InterPro" id="IPR040167">
    <property type="entry name" value="TF_CP2-like"/>
</dbReference>
<dbReference type="SUPFAM" id="SSF47769">
    <property type="entry name" value="SAM/Pointed domain"/>
    <property type="match status" value="1"/>
</dbReference>
<name>A0A2J7Q2S9_9NEOP</name>
<evidence type="ECO:0000256" key="1">
    <source>
        <dbReference type="ARBA" id="ARBA00004123"/>
    </source>
</evidence>
<feature type="compositionally biased region" description="Low complexity" evidence="8">
    <location>
        <begin position="640"/>
        <end position="665"/>
    </location>
</feature>
<dbReference type="OrthoDB" id="9996779at2759"/>
<gene>
    <name evidence="10" type="primary">tfcp2_2</name>
    <name evidence="10" type="ORF">B7P43_G14136</name>
</gene>
<evidence type="ECO:0000313" key="11">
    <source>
        <dbReference type="Proteomes" id="UP000235965"/>
    </source>
</evidence>
<feature type="domain" description="Grh/CP2 DB" evidence="9">
    <location>
        <begin position="427"/>
        <end position="659"/>
    </location>
</feature>
<dbReference type="PANTHER" id="PTHR11037:SF21">
    <property type="entry name" value="GEMINI, ISOFORM C"/>
    <property type="match status" value="1"/>
</dbReference>
<evidence type="ECO:0000256" key="6">
    <source>
        <dbReference type="ARBA" id="ARBA00023242"/>
    </source>
</evidence>
<dbReference type="InterPro" id="IPR041418">
    <property type="entry name" value="SAM_3"/>
</dbReference>
<dbReference type="Pfam" id="PF18016">
    <property type="entry name" value="SAM_3"/>
    <property type="match status" value="1"/>
</dbReference>
<evidence type="ECO:0000256" key="4">
    <source>
        <dbReference type="ARBA" id="ARBA00023125"/>
    </source>
</evidence>
<evidence type="ECO:0000256" key="5">
    <source>
        <dbReference type="ARBA" id="ARBA00023163"/>
    </source>
</evidence>
<comment type="subcellular location">
    <subcellularLocation>
        <location evidence="1 7">Nucleus</location>
    </subcellularLocation>
</comment>
<keyword evidence="3" id="KW-0805">Transcription regulation</keyword>